<name>A0A3B0R9Q4_9ZZZZ</name>
<dbReference type="EC" id="6.1.1.12" evidence="2"/>
<protein>
    <submittedName>
        <fullName evidence="2">Aspartyl-tRNA synthetase @ Aspartyl-tRNA(Asn) synthetase</fullName>
        <ecNumber evidence="2">6.1.1.12</ecNumber>
        <ecNumber evidence="2">6.1.1.23</ecNumber>
    </submittedName>
</protein>
<feature type="region of interest" description="Disordered" evidence="1">
    <location>
        <begin position="1"/>
        <end position="29"/>
    </location>
</feature>
<dbReference type="EC" id="6.1.1.23" evidence="2"/>
<dbReference type="Gene3D" id="2.40.50.140">
    <property type="entry name" value="Nucleic acid-binding proteins"/>
    <property type="match status" value="1"/>
</dbReference>
<evidence type="ECO:0000256" key="1">
    <source>
        <dbReference type="SAM" id="MobiDB-lite"/>
    </source>
</evidence>
<dbReference type="GO" id="GO:0004815">
    <property type="term" value="F:aspartate-tRNA ligase activity"/>
    <property type="evidence" value="ECO:0007669"/>
    <property type="project" value="UniProtKB-EC"/>
</dbReference>
<dbReference type="InterPro" id="IPR012340">
    <property type="entry name" value="NA-bd_OB-fold"/>
</dbReference>
<reference evidence="2" key="1">
    <citation type="submission" date="2018-06" db="EMBL/GenBank/DDBJ databases">
        <authorList>
            <person name="Zhirakovskaya E."/>
        </authorList>
    </citation>
    <scope>NUCLEOTIDE SEQUENCE</scope>
</reference>
<dbReference type="EMBL" id="UOEE01000078">
    <property type="protein sequence ID" value="VAV88909.1"/>
    <property type="molecule type" value="Genomic_DNA"/>
</dbReference>
<accession>A0A3B0R9Q4</accession>
<keyword evidence="2" id="KW-0030">Aminoacyl-tRNA synthetase</keyword>
<organism evidence="2">
    <name type="scientific">hydrothermal vent metagenome</name>
    <dbReference type="NCBI Taxonomy" id="652676"/>
    <lineage>
        <taxon>unclassified sequences</taxon>
        <taxon>metagenomes</taxon>
        <taxon>ecological metagenomes</taxon>
    </lineage>
</organism>
<feature type="compositionally biased region" description="Low complexity" evidence="1">
    <location>
        <begin position="17"/>
        <end position="29"/>
    </location>
</feature>
<sequence>MHAYRTHTCGELRSSDVDSSVRLSGWIHR</sequence>
<dbReference type="SUPFAM" id="SSF50249">
    <property type="entry name" value="Nucleic acid-binding proteins"/>
    <property type="match status" value="1"/>
</dbReference>
<evidence type="ECO:0000313" key="2">
    <source>
        <dbReference type="EMBL" id="VAV88909.1"/>
    </source>
</evidence>
<dbReference type="AlphaFoldDB" id="A0A3B0R9Q4"/>
<keyword evidence="2" id="KW-0436">Ligase</keyword>
<proteinExistence type="predicted"/>
<feature type="non-terminal residue" evidence="2">
    <location>
        <position position="29"/>
    </location>
</feature>
<gene>
    <name evidence="2" type="ORF">MNBD_ALPHA06-1114</name>
</gene>
<dbReference type="GO" id="GO:0050560">
    <property type="term" value="F:aspartate-tRNA(Asn) ligase activity"/>
    <property type="evidence" value="ECO:0007669"/>
    <property type="project" value="UniProtKB-EC"/>
</dbReference>